<dbReference type="STRING" id="604088.SAMN04488060_1637"/>
<name>A0A1I5MXY4_9SPHN</name>
<keyword evidence="1" id="KW-0677">Repeat</keyword>
<dbReference type="InterPro" id="IPR050498">
    <property type="entry name" value="Ycf3"/>
</dbReference>
<dbReference type="Gene3D" id="2.60.40.3140">
    <property type="match status" value="1"/>
</dbReference>
<keyword evidence="2 3" id="KW-0802">TPR repeat</keyword>
<dbReference type="Gene3D" id="3.10.620.30">
    <property type="match status" value="1"/>
</dbReference>
<evidence type="ECO:0000256" key="1">
    <source>
        <dbReference type="ARBA" id="ARBA00022737"/>
    </source>
</evidence>
<dbReference type="EMBL" id="FOWZ01000002">
    <property type="protein sequence ID" value="SFP14247.1"/>
    <property type="molecule type" value="Genomic_DNA"/>
</dbReference>
<dbReference type="InterPro" id="IPR024618">
    <property type="entry name" value="DUF3857"/>
</dbReference>
<evidence type="ECO:0000256" key="2">
    <source>
        <dbReference type="ARBA" id="ARBA00022803"/>
    </source>
</evidence>
<accession>A0A1I5MXY4</accession>
<organism evidence="5 6">
    <name type="scientific">Qipengyuania nanhaisediminis</name>
    <dbReference type="NCBI Taxonomy" id="604088"/>
    <lineage>
        <taxon>Bacteria</taxon>
        <taxon>Pseudomonadati</taxon>
        <taxon>Pseudomonadota</taxon>
        <taxon>Alphaproteobacteria</taxon>
        <taxon>Sphingomonadales</taxon>
        <taxon>Erythrobacteraceae</taxon>
        <taxon>Qipengyuania</taxon>
    </lineage>
</organism>
<evidence type="ECO:0000313" key="6">
    <source>
        <dbReference type="Proteomes" id="UP000199331"/>
    </source>
</evidence>
<dbReference type="Pfam" id="PF12969">
    <property type="entry name" value="DUF3857"/>
    <property type="match status" value="1"/>
</dbReference>
<dbReference type="PROSITE" id="PS50005">
    <property type="entry name" value="TPR"/>
    <property type="match status" value="1"/>
</dbReference>
<dbReference type="SMART" id="SM00028">
    <property type="entry name" value="TPR"/>
    <property type="match status" value="2"/>
</dbReference>
<dbReference type="Gene3D" id="1.25.40.10">
    <property type="entry name" value="Tetratricopeptide repeat domain"/>
    <property type="match status" value="2"/>
</dbReference>
<dbReference type="SUPFAM" id="SSF54001">
    <property type="entry name" value="Cysteine proteinases"/>
    <property type="match status" value="1"/>
</dbReference>
<dbReference type="InterPro" id="IPR038765">
    <property type="entry name" value="Papain-like_cys_pep_sf"/>
</dbReference>
<dbReference type="SUPFAM" id="SSF48452">
    <property type="entry name" value="TPR-like"/>
    <property type="match status" value="2"/>
</dbReference>
<evidence type="ECO:0000256" key="3">
    <source>
        <dbReference type="PROSITE-ProRule" id="PRU00339"/>
    </source>
</evidence>
<dbReference type="PANTHER" id="PTHR44858:SF1">
    <property type="entry name" value="UDP-N-ACETYLGLUCOSAMINE--PEPTIDE N-ACETYLGLUCOSAMINYLTRANSFERASE SPINDLY-RELATED"/>
    <property type="match status" value="1"/>
</dbReference>
<feature type="repeat" description="TPR" evidence="3">
    <location>
        <begin position="838"/>
        <end position="871"/>
    </location>
</feature>
<proteinExistence type="predicted"/>
<dbReference type="InterPro" id="IPR011990">
    <property type="entry name" value="TPR-like_helical_dom_sf"/>
</dbReference>
<feature type="domain" description="DUF3857" evidence="4">
    <location>
        <begin position="51"/>
        <end position="212"/>
    </location>
</feature>
<reference evidence="6" key="1">
    <citation type="submission" date="2016-10" db="EMBL/GenBank/DDBJ databases">
        <authorList>
            <person name="Varghese N."/>
            <person name="Submissions S."/>
        </authorList>
    </citation>
    <scope>NUCLEOTIDE SEQUENCE [LARGE SCALE GENOMIC DNA]</scope>
    <source>
        <strain evidence="6">CGMCC 1.7715</strain>
    </source>
</reference>
<keyword evidence="6" id="KW-1185">Reference proteome</keyword>
<protein>
    <submittedName>
        <fullName evidence="5">Tetratricopeptide (TPR) repeat</fullName>
    </submittedName>
</protein>
<evidence type="ECO:0000313" key="5">
    <source>
        <dbReference type="EMBL" id="SFP14247.1"/>
    </source>
</evidence>
<dbReference type="InterPro" id="IPR019734">
    <property type="entry name" value="TPR_rpt"/>
</dbReference>
<evidence type="ECO:0000259" key="4">
    <source>
        <dbReference type="Pfam" id="PF12969"/>
    </source>
</evidence>
<gene>
    <name evidence="5" type="ORF">SAMN04488060_1637</name>
</gene>
<dbReference type="PANTHER" id="PTHR44858">
    <property type="entry name" value="TETRATRICOPEPTIDE REPEAT PROTEIN 6"/>
    <property type="match status" value="1"/>
</dbReference>
<dbReference type="Proteomes" id="UP000199331">
    <property type="component" value="Unassembled WGS sequence"/>
</dbReference>
<dbReference type="AlphaFoldDB" id="A0A1I5MXY4"/>
<sequence>MAIILAAPANAGEAVLYGPAPDWVDAATLDLVDVEDAPSTLIYDWQQRLEDGVVTEYEDAAIRIDNPELLMDHGTVSLSWLPDKGDLTVHRVEIIRAGQSIDVIGGGTQFEVIRRERGLEQRLLDGQLTATLAVSGLQVDDILRVTHSVTVDDQALGDEMQASQYLFQEPWQVGFSRAIVSWPEDSEVYWRAEDVAGVEPPVVVDGYKTLTIALPIDELPDMPGDAPSRFNRDPVLRVGTFANWQDLSRAFAPHYQVAAQVADNSDVAAKAREIMAATRDPLERTALAVRLVQDEVSYLLNGLDGGNYMPQSAEETWEKRYGDCKAKSVLLYSLLSQMGIDAIPVLVSTRGGDAIPELLPIPGNFDHMIVRANIDGTDYWLDGTSTATRLSNIGEVPAFFYALPLPVAGADLVPMTQRRKASPDMVMEATSDYSAGIDFPALFSLTMKISGPQGATLRAAADEADEEQLKRFASSFASGPGGALTSVSLSYDDDRALGILTAEGIMASDFSWADGRMRLSSDQTDKFAFNPDRARPEWRNIPVQTGGPQYNRVNASVILPEGMDDFEVTGDAVIDEGFANTAIYGTRAIEGNVIRFSVDVWNDLGEIPASELPAHKRKVRQLNALEAEVLAPEDFAWRWEIDSATLAKRVKPLLDAYDRAVDFSAADDWGPLTQRATFKAQIFDWDGVLADLDTLIANQPSAYLHSWRGGVHEALGDREAAIADAQAAYDLDPSTYFALNLAELLAYGGKRDEALDLLADLPVSDDEEGSYASTFATVAGLAGRTDDAIAALEEQVADKPTNASVLNADCWFRGLFNVQPEAALSSCTKAIERATNSAPMLDSRAMVSYRMGDYDAALSDLDSALELAPGLSASLYLRGIVRLEKGDKAGRTDVERALRMAPELAAKYAMHGVVPKN</sequence>